<evidence type="ECO:0000313" key="2">
    <source>
        <dbReference type="EMBL" id="MQM29327.1"/>
    </source>
</evidence>
<dbReference type="Gene3D" id="3.40.50.150">
    <property type="entry name" value="Vaccinia Virus protein VP39"/>
    <property type="match status" value="1"/>
</dbReference>
<comment type="caution">
    <text evidence="2">The sequence shown here is derived from an EMBL/GenBank/DDBJ whole genome shotgun (WGS) entry which is preliminary data.</text>
</comment>
<dbReference type="InterPro" id="IPR029063">
    <property type="entry name" value="SAM-dependent_MTases_sf"/>
</dbReference>
<dbReference type="AlphaFoldDB" id="A0A6A7RP58"/>
<dbReference type="Pfam" id="PF08241">
    <property type="entry name" value="Methyltransf_11"/>
    <property type="match status" value="1"/>
</dbReference>
<evidence type="ECO:0000313" key="3">
    <source>
        <dbReference type="Proteomes" id="UP000342300"/>
    </source>
</evidence>
<gene>
    <name evidence="2" type="ORF">CRU78_01765</name>
</gene>
<dbReference type="CDD" id="cd02440">
    <property type="entry name" value="AdoMet_MTases"/>
    <property type="match status" value="1"/>
</dbReference>
<dbReference type="GO" id="GO:0008757">
    <property type="term" value="F:S-adenosylmethionine-dependent methyltransferase activity"/>
    <property type="evidence" value="ECO:0007669"/>
    <property type="project" value="InterPro"/>
</dbReference>
<evidence type="ECO:0000259" key="1">
    <source>
        <dbReference type="Pfam" id="PF08241"/>
    </source>
</evidence>
<accession>A0A6A7RP58</accession>
<dbReference type="InterPro" id="IPR013216">
    <property type="entry name" value="Methyltransf_11"/>
</dbReference>
<name>A0A6A7RP58_9PROT</name>
<feature type="domain" description="Methyltransferase type 11" evidence="1">
    <location>
        <begin position="31"/>
        <end position="111"/>
    </location>
</feature>
<dbReference type="EMBL" id="PDHS01000036">
    <property type="protein sequence ID" value="MQM29327.1"/>
    <property type="molecule type" value="Genomic_DNA"/>
</dbReference>
<sequence>MDLTDYRASPSEQQRTADLVRLMPTSGRHALDIGARDGHFSLLMAERFDDVIALDLTAPSIAHSKIKCHQGNAAEMEFADKTFDFVFCAEVLEHVPTDMLRKVCREIERVANHRILIGVPYKQDIRVGRTTCHSCGKPNPPWGHVNTFDEDFIKELFQSCEVEAMSFVGVNTARTNTLSTLLMDFSGNPYGTYDQEEPCIYCGRHISPPPKRNIAQLVATKLAFFARKASEYTATPRGNWIHIVLRKVNDFKVNDV</sequence>
<protein>
    <recommendedName>
        <fullName evidence="1">Methyltransferase type 11 domain-containing protein</fullName>
    </recommendedName>
</protein>
<organism evidence="2 3">
    <name type="scientific">Candidatus Accumulibacter phosphatis</name>
    <dbReference type="NCBI Taxonomy" id="327160"/>
    <lineage>
        <taxon>Bacteria</taxon>
        <taxon>Pseudomonadati</taxon>
        <taxon>Pseudomonadota</taxon>
        <taxon>Betaproteobacteria</taxon>
        <taxon>Candidatus Accumulibacter</taxon>
    </lineage>
</organism>
<reference evidence="2 3" key="1">
    <citation type="submission" date="2017-09" db="EMBL/GenBank/DDBJ databases">
        <title>Metagenomic Analysis Reveals Denitrifying Candidatus Accumulibacter and Flanking Population as a Source of N2O.</title>
        <authorList>
            <person name="Gao H."/>
            <person name="Mao Y."/>
            <person name="Zhao X."/>
            <person name="Liu W.-T."/>
            <person name="Zhang T."/>
            <person name="Wells G."/>
        </authorList>
    </citation>
    <scope>NUCLEOTIDE SEQUENCE [LARGE SCALE GENOMIC DNA]</scope>
    <source>
        <strain evidence="2">CANDO_2_IC</strain>
    </source>
</reference>
<proteinExistence type="predicted"/>
<dbReference type="SUPFAM" id="SSF53335">
    <property type="entry name" value="S-adenosyl-L-methionine-dependent methyltransferases"/>
    <property type="match status" value="1"/>
</dbReference>
<dbReference type="Proteomes" id="UP000342300">
    <property type="component" value="Unassembled WGS sequence"/>
</dbReference>